<keyword evidence="3" id="KW-1185">Reference proteome</keyword>
<organism evidence="2 3">
    <name type="scientific">Saccharothrix yanglingensis</name>
    <dbReference type="NCBI Taxonomy" id="659496"/>
    <lineage>
        <taxon>Bacteria</taxon>
        <taxon>Bacillati</taxon>
        <taxon>Actinomycetota</taxon>
        <taxon>Actinomycetes</taxon>
        <taxon>Pseudonocardiales</taxon>
        <taxon>Pseudonocardiaceae</taxon>
        <taxon>Saccharothrix</taxon>
    </lineage>
</organism>
<dbReference type="InterPro" id="IPR023213">
    <property type="entry name" value="CAT-like_dom_sf"/>
</dbReference>
<dbReference type="Proteomes" id="UP001225605">
    <property type="component" value="Unassembled WGS sequence"/>
</dbReference>
<dbReference type="SUPFAM" id="SSF52777">
    <property type="entry name" value="CoA-dependent acyltransferases"/>
    <property type="match status" value="2"/>
</dbReference>
<protein>
    <recommendedName>
        <fullName evidence="1">Condensation domain-containing protein</fullName>
    </recommendedName>
</protein>
<comment type="caution">
    <text evidence="2">The sequence shown here is derived from an EMBL/GenBank/DDBJ whole genome shotgun (WGS) entry which is preliminary data.</text>
</comment>
<dbReference type="Gene3D" id="3.30.559.30">
    <property type="entry name" value="Nonribosomal peptide synthetase, condensation domain"/>
    <property type="match status" value="1"/>
</dbReference>
<dbReference type="RefSeq" id="WP_306744605.1">
    <property type="nucleotide sequence ID" value="NZ_NSDM01000002.1"/>
</dbReference>
<dbReference type="PANTHER" id="PTHR45527:SF1">
    <property type="entry name" value="FATTY ACID SYNTHASE"/>
    <property type="match status" value="1"/>
</dbReference>
<proteinExistence type="predicted"/>
<evidence type="ECO:0000313" key="2">
    <source>
        <dbReference type="EMBL" id="MDQ2583495.1"/>
    </source>
</evidence>
<dbReference type="Pfam" id="PF00668">
    <property type="entry name" value="Condensation"/>
    <property type="match status" value="1"/>
</dbReference>
<evidence type="ECO:0000259" key="1">
    <source>
        <dbReference type="Pfam" id="PF00668"/>
    </source>
</evidence>
<dbReference type="InterPro" id="IPR001242">
    <property type="entry name" value="Condensation_dom"/>
</dbReference>
<dbReference type="EMBL" id="NSDM01000002">
    <property type="protein sequence ID" value="MDQ2583495.1"/>
    <property type="molecule type" value="Genomic_DNA"/>
</dbReference>
<name>A0ABU0WUH1_9PSEU</name>
<dbReference type="PANTHER" id="PTHR45527">
    <property type="entry name" value="NONRIBOSOMAL PEPTIDE SYNTHETASE"/>
    <property type="match status" value="1"/>
</dbReference>
<accession>A0ABU0WUH1</accession>
<evidence type="ECO:0000313" key="3">
    <source>
        <dbReference type="Proteomes" id="UP001225605"/>
    </source>
</evidence>
<dbReference type="Gene3D" id="3.30.559.10">
    <property type="entry name" value="Chloramphenicol acetyltransferase-like domain"/>
    <property type="match status" value="1"/>
</dbReference>
<gene>
    <name evidence="2" type="ORF">CKY47_05770</name>
</gene>
<sequence>MSPRTEPASTCERRFWFAEQIGAGTRSVLLHIEIDGLVDEVALAEALRAVRARHEALRTGFALRGTALVREVHADPGGPELVLLPPDVGLADVSRVLTAVPLDLAGGSLIRAGVRGGDLFVVVHHIVFDGLSGQVFTKDLAAAYRQALDTGRADLGVSGRRPEPVIAAPRRAVLERHWRARLDGVPELPDLGASTTLRELTRGTVVEHEWSRPAGEAGRLRAYAREAGISVFTLALWAFASALGEVGGADDFCVGTVFADRPPGADHEIGCMINMLPIRIVGAGRDGGLARAWEAAVDALTHSELPIEDIVAACAPGNRRRMPLYQATLLYQSWPRVDHDAGPARLRSRPVSPRGGYAEVLLEVRDDERWHGVFQAPERAGWASRLDALSTAFSDRLDGLGRP</sequence>
<feature type="domain" description="Condensation" evidence="1">
    <location>
        <begin position="7"/>
        <end position="339"/>
    </location>
</feature>
<reference evidence="2 3" key="1">
    <citation type="submission" date="2017-06" db="EMBL/GenBank/DDBJ databases">
        <title>Cultured bacterium strain Saccharothrix yanglingensis Hhs.015.</title>
        <authorList>
            <person name="Xia Y."/>
        </authorList>
    </citation>
    <scope>NUCLEOTIDE SEQUENCE [LARGE SCALE GENOMIC DNA]</scope>
    <source>
        <strain evidence="2 3">Hhs.015</strain>
    </source>
</reference>